<dbReference type="Proteomes" id="UP001056120">
    <property type="component" value="Linkage Group LG03"/>
</dbReference>
<reference evidence="1 2" key="2">
    <citation type="journal article" date="2022" name="Mol. Ecol. Resour.">
        <title>The genomes of chicory, endive, great burdock and yacon provide insights into Asteraceae paleo-polyploidization history and plant inulin production.</title>
        <authorList>
            <person name="Fan W."/>
            <person name="Wang S."/>
            <person name="Wang H."/>
            <person name="Wang A."/>
            <person name="Jiang F."/>
            <person name="Liu H."/>
            <person name="Zhao H."/>
            <person name="Xu D."/>
            <person name="Zhang Y."/>
        </authorList>
    </citation>
    <scope>NUCLEOTIDE SEQUENCE [LARGE SCALE GENOMIC DNA]</scope>
    <source>
        <strain evidence="2">cv. Yunnan</strain>
        <tissue evidence="1">Leaves</tissue>
    </source>
</reference>
<reference evidence="2" key="1">
    <citation type="journal article" date="2022" name="Mol. Ecol. Resour.">
        <title>The genomes of chicory, endive, great burdock and yacon provide insights into Asteraceae palaeo-polyploidization history and plant inulin production.</title>
        <authorList>
            <person name="Fan W."/>
            <person name="Wang S."/>
            <person name="Wang H."/>
            <person name="Wang A."/>
            <person name="Jiang F."/>
            <person name="Liu H."/>
            <person name="Zhao H."/>
            <person name="Xu D."/>
            <person name="Zhang Y."/>
        </authorList>
    </citation>
    <scope>NUCLEOTIDE SEQUENCE [LARGE SCALE GENOMIC DNA]</scope>
    <source>
        <strain evidence="2">cv. Yunnan</strain>
    </source>
</reference>
<name>A0ACB9JR09_9ASTR</name>
<sequence>MCELFVTMSCKLTALSTWMRSRPPVGLWIRLLIAIADCRVPISSLTSCSRKEPILSVFIRGPTLRSRFSEGRFSLVADSHRLLPRRVSALALVVLRIESIKDDGETRWKQDPSLIVPS</sequence>
<gene>
    <name evidence="1" type="ORF">L1987_10056</name>
</gene>
<protein>
    <submittedName>
        <fullName evidence="1">Uncharacterized protein</fullName>
    </submittedName>
</protein>
<proteinExistence type="predicted"/>
<keyword evidence="2" id="KW-1185">Reference proteome</keyword>
<evidence type="ECO:0000313" key="2">
    <source>
        <dbReference type="Proteomes" id="UP001056120"/>
    </source>
</evidence>
<evidence type="ECO:0000313" key="1">
    <source>
        <dbReference type="EMBL" id="KAI3822466.1"/>
    </source>
</evidence>
<accession>A0ACB9JR09</accession>
<dbReference type="EMBL" id="CM042020">
    <property type="protein sequence ID" value="KAI3822466.1"/>
    <property type="molecule type" value="Genomic_DNA"/>
</dbReference>
<organism evidence="1 2">
    <name type="scientific">Smallanthus sonchifolius</name>
    <dbReference type="NCBI Taxonomy" id="185202"/>
    <lineage>
        <taxon>Eukaryota</taxon>
        <taxon>Viridiplantae</taxon>
        <taxon>Streptophyta</taxon>
        <taxon>Embryophyta</taxon>
        <taxon>Tracheophyta</taxon>
        <taxon>Spermatophyta</taxon>
        <taxon>Magnoliopsida</taxon>
        <taxon>eudicotyledons</taxon>
        <taxon>Gunneridae</taxon>
        <taxon>Pentapetalae</taxon>
        <taxon>asterids</taxon>
        <taxon>campanulids</taxon>
        <taxon>Asterales</taxon>
        <taxon>Asteraceae</taxon>
        <taxon>Asteroideae</taxon>
        <taxon>Heliantheae alliance</taxon>
        <taxon>Millerieae</taxon>
        <taxon>Smallanthus</taxon>
    </lineage>
</organism>
<comment type="caution">
    <text evidence="1">The sequence shown here is derived from an EMBL/GenBank/DDBJ whole genome shotgun (WGS) entry which is preliminary data.</text>
</comment>